<evidence type="ECO:0000313" key="2">
    <source>
        <dbReference type="Proteomes" id="UP001157161"/>
    </source>
</evidence>
<reference evidence="1" key="1">
    <citation type="journal article" date="2014" name="Int. J. Syst. Evol. Microbiol.">
        <title>Complete genome sequence of Corynebacterium casei LMG S-19264T (=DSM 44701T), isolated from a smear-ripened cheese.</title>
        <authorList>
            <consortium name="US DOE Joint Genome Institute (JGI-PGF)"/>
            <person name="Walter F."/>
            <person name="Albersmeier A."/>
            <person name="Kalinowski J."/>
            <person name="Ruckert C."/>
        </authorList>
    </citation>
    <scope>NUCLEOTIDE SEQUENCE</scope>
    <source>
        <strain evidence="1">NBRC 112290</strain>
    </source>
</reference>
<keyword evidence="2" id="KW-1185">Reference proteome</keyword>
<accession>A0AA37XGJ4</accession>
<name>A0AA37XGJ4_9MICO</name>
<dbReference type="Gene3D" id="6.10.180.30">
    <property type="match status" value="1"/>
</dbReference>
<organism evidence="1 2">
    <name type="scientific">Litorihabitans aurantiacus</name>
    <dbReference type="NCBI Taxonomy" id="1930061"/>
    <lineage>
        <taxon>Bacteria</taxon>
        <taxon>Bacillati</taxon>
        <taxon>Actinomycetota</taxon>
        <taxon>Actinomycetes</taxon>
        <taxon>Micrococcales</taxon>
        <taxon>Beutenbergiaceae</taxon>
        <taxon>Litorihabitans</taxon>
    </lineage>
</organism>
<comment type="caution">
    <text evidence="1">The sequence shown here is derived from an EMBL/GenBank/DDBJ whole genome shotgun (WGS) entry which is preliminary data.</text>
</comment>
<proteinExistence type="predicted"/>
<dbReference type="Proteomes" id="UP001157161">
    <property type="component" value="Unassembled WGS sequence"/>
</dbReference>
<evidence type="ECO:0000313" key="1">
    <source>
        <dbReference type="EMBL" id="GMA32837.1"/>
    </source>
</evidence>
<dbReference type="AlphaFoldDB" id="A0AA37XGJ4"/>
<gene>
    <name evidence="1" type="ORF">GCM10025875_28290</name>
</gene>
<reference evidence="1" key="2">
    <citation type="submission" date="2023-02" db="EMBL/GenBank/DDBJ databases">
        <authorList>
            <person name="Sun Q."/>
            <person name="Mori K."/>
        </authorList>
    </citation>
    <scope>NUCLEOTIDE SEQUENCE</scope>
    <source>
        <strain evidence="1">NBRC 112290</strain>
    </source>
</reference>
<dbReference type="EMBL" id="BSUM01000001">
    <property type="protein sequence ID" value="GMA32837.1"/>
    <property type="molecule type" value="Genomic_DNA"/>
</dbReference>
<protein>
    <submittedName>
        <fullName evidence="1">Uncharacterized protein</fullName>
    </submittedName>
</protein>
<sequence>MRAALLNTQAQTGVRGLSDLIARACLAELERLECLAPGLLAAVK</sequence>